<proteinExistence type="predicted"/>
<dbReference type="EMBL" id="VLTO01000063">
    <property type="protein sequence ID" value="KAA0170135.1"/>
    <property type="molecule type" value="Genomic_DNA"/>
</dbReference>
<dbReference type="GO" id="GO:0051276">
    <property type="term" value="P:chromosome organization"/>
    <property type="evidence" value="ECO:0007669"/>
    <property type="project" value="TreeGrafter"/>
</dbReference>
<dbReference type="OrthoDB" id="47440at2759"/>
<evidence type="ECO:0000313" key="2">
    <source>
        <dbReference type="EMBL" id="KAA0154314.1"/>
    </source>
</evidence>
<accession>A0A5A8CPE1</accession>
<dbReference type="GO" id="GO:0042023">
    <property type="term" value="P:DNA endoreduplication"/>
    <property type="evidence" value="ECO:0007669"/>
    <property type="project" value="InterPro"/>
</dbReference>
<dbReference type="PANTHER" id="PTHR34810">
    <property type="entry name" value="DNA-BINDING PROTEIN BIN4"/>
    <property type="match status" value="1"/>
</dbReference>
<name>A0A5A8CPE1_CAFRO</name>
<comment type="caution">
    <text evidence="2">The sequence shown here is derived from an EMBL/GenBank/DDBJ whole genome shotgun (WGS) entry which is preliminary data.</text>
</comment>
<sequence>MTGGEVDLEGDVGAIGRLTTASDGVLLDLQGQRFAGAIVPCCTHLVLALGATEARVEAMASDAVLLQHVDSAFDSMGGALVSGHEVERLLAFEDVEQAPPPSAAGADGDVVADSAAQASGAKTAAKRRKGRKHEFFGTRRTSTTKGKGKRRTRK</sequence>
<protein>
    <submittedName>
        <fullName evidence="2">Uncharacterized protein</fullName>
    </submittedName>
</protein>
<dbReference type="Proteomes" id="UP000325113">
    <property type="component" value="Unassembled WGS sequence"/>
</dbReference>
<keyword evidence="6" id="KW-1185">Reference proteome</keyword>
<dbReference type="PANTHER" id="PTHR34810:SF1">
    <property type="entry name" value="DNA-BINDING PROTEIN BIN4"/>
    <property type="match status" value="1"/>
</dbReference>
<dbReference type="GO" id="GO:0005634">
    <property type="term" value="C:nucleus"/>
    <property type="evidence" value="ECO:0007669"/>
    <property type="project" value="TreeGrafter"/>
</dbReference>
<dbReference type="EMBL" id="VLTM01000087">
    <property type="protein sequence ID" value="KAA0155537.1"/>
    <property type="molecule type" value="Genomic_DNA"/>
</dbReference>
<evidence type="ECO:0000313" key="4">
    <source>
        <dbReference type="EMBL" id="KAA0170135.1"/>
    </source>
</evidence>
<feature type="region of interest" description="Disordered" evidence="1">
    <location>
        <begin position="115"/>
        <end position="154"/>
    </location>
</feature>
<dbReference type="AlphaFoldDB" id="A0A5A8CPE1"/>
<dbReference type="GO" id="GO:0009330">
    <property type="term" value="C:DNA topoisomerase type II (double strand cut, ATP-hydrolyzing) complex"/>
    <property type="evidence" value="ECO:0007669"/>
    <property type="project" value="InterPro"/>
</dbReference>
<reference evidence="5 6" key="1">
    <citation type="submission" date="2019-07" db="EMBL/GenBank/DDBJ databases">
        <title>Genomes of Cafeteria roenbergensis.</title>
        <authorList>
            <person name="Fischer M.G."/>
            <person name="Hackl T."/>
            <person name="Roman M."/>
        </authorList>
    </citation>
    <scope>NUCLEOTIDE SEQUENCE [LARGE SCALE GENOMIC DNA]</scope>
    <source>
        <strain evidence="2 6">BVI</strain>
        <strain evidence="3 7">Cflag</strain>
        <strain evidence="4 5">E4-10P</strain>
    </source>
</reference>
<evidence type="ECO:0000313" key="5">
    <source>
        <dbReference type="Proteomes" id="UP000322899"/>
    </source>
</evidence>
<evidence type="ECO:0000313" key="3">
    <source>
        <dbReference type="EMBL" id="KAA0155537.1"/>
    </source>
</evidence>
<organism evidence="2 6">
    <name type="scientific">Cafeteria roenbergensis</name>
    <name type="common">Marine flagellate</name>
    <dbReference type="NCBI Taxonomy" id="33653"/>
    <lineage>
        <taxon>Eukaryota</taxon>
        <taxon>Sar</taxon>
        <taxon>Stramenopiles</taxon>
        <taxon>Bigyra</taxon>
        <taxon>Opalozoa</taxon>
        <taxon>Bicosoecida</taxon>
        <taxon>Cafeteriaceae</taxon>
        <taxon>Cafeteria</taxon>
    </lineage>
</organism>
<dbReference type="EMBL" id="VLTN01000012">
    <property type="protein sequence ID" value="KAA0154314.1"/>
    <property type="molecule type" value="Genomic_DNA"/>
</dbReference>
<gene>
    <name evidence="4" type="ORF">FNF27_06727</name>
    <name evidence="2" type="ORF">FNF29_02534</name>
    <name evidence="3" type="ORF">FNF31_06076</name>
</gene>
<dbReference type="Proteomes" id="UP000322899">
    <property type="component" value="Unassembled WGS sequence"/>
</dbReference>
<dbReference type="Proteomes" id="UP000323011">
    <property type="component" value="Unassembled WGS sequence"/>
</dbReference>
<evidence type="ECO:0000313" key="6">
    <source>
        <dbReference type="Proteomes" id="UP000323011"/>
    </source>
</evidence>
<evidence type="ECO:0000256" key="1">
    <source>
        <dbReference type="SAM" id="MobiDB-lite"/>
    </source>
</evidence>
<dbReference type="GO" id="GO:0003690">
    <property type="term" value="F:double-stranded DNA binding"/>
    <property type="evidence" value="ECO:0007669"/>
    <property type="project" value="InterPro"/>
</dbReference>
<evidence type="ECO:0000313" key="7">
    <source>
        <dbReference type="Proteomes" id="UP000325113"/>
    </source>
</evidence>
<dbReference type="InterPro" id="IPR033246">
    <property type="entry name" value="BIN4"/>
</dbReference>